<feature type="domain" description="AAA+ ATPase" evidence="2">
    <location>
        <begin position="1988"/>
        <end position="2123"/>
    </location>
</feature>
<dbReference type="SMART" id="SM00382">
    <property type="entry name" value="AAA"/>
    <property type="match status" value="2"/>
</dbReference>
<evidence type="ECO:0000259" key="2">
    <source>
        <dbReference type="SMART" id="SM00382"/>
    </source>
</evidence>
<gene>
    <name evidence="3" type="ORF">NCTC13316_01961</name>
</gene>
<proteinExistence type="predicted"/>
<feature type="region of interest" description="Disordered" evidence="1">
    <location>
        <begin position="2203"/>
        <end position="2236"/>
    </location>
</feature>
<dbReference type="EMBL" id="UGOD01000001">
    <property type="protein sequence ID" value="STX51862.1"/>
    <property type="molecule type" value="Genomic_DNA"/>
</dbReference>
<evidence type="ECO:0000313" key="3">
    <source>
        <dbReference type="EMBL" id="STX51862.1"/>
    </source>
</evidence>
<dbReference type="PANTHER" id="PTHR13318:SF95">
    <property type="entry name" value="F-BOX PROTEIN YLR352W"/>
    <property type="match status" value="1"/>
</dbReference>
<accession>A0A378JUH7</accession>
<sequence length="2285" mass="258993">MSEDSFYFTNKTEGKVFSRAPQGKLIVNRLLKNQAPFKKTHAIGKSKPKSLIIADWTLLNLEEWEIEEIIQKLTQLIKDGFPVYLWQDGEILAMNDRSIRCLKNKSVRQLITPTTRNRMIATANSQHHLIKDQIKILNKFELNQLLKTSTDSQNQQLYLSDLRSFSEKTSILAIIRQAVPPFNAVIEDTSSVQFEGLLSILSKEMPVYKQNKRLWFDRARIDELLRPGTISLENIRLSSTELNFVEKLTIDFKGEFKAEELTKLLSYFPQLRSLTLKGVSLSIDFQNLSALAAIKSLSLLKITTKLTNLEALISACSLKSLALEEVELTDTETLAGQLNLTSLNTLKIVESPETLRKIPIKTILQQATSLKALELNEEYPLANIDIPLNCLKDLILPYKRLYLLDLTNLSIQAPAIEKLDLSEAILNSDNNLQDICFSSLRELHADHSNLTIANLIAILKDAHNLELLDLIGCYNLEEDDTLLTGSFKQLKTLKLKNITAHNLATILTQAKKLEILVLGESGNFTYNSPEEIELNFLNKLELQGLKLSSPNSFAYTILNKAEALTSLQLSNCVIDNNTTQGLNLSRLKKLTLKGSYISEADLNNILKNTNDLEYLELHGSYSESITFIDFTKNVNFNHLRSFYLKNNDLKISDLETILKQAGELEILDLSNCQGLNFAFQNDHSFKLAKLEKLILTSTDISLDNLKAILRAAPNLLELNIVGCNNLLIDADFEKFLNEQKVLKVFRDTEKNSTKSAVNSYQQTTHESVASHSLEDSQLMDANTKLDTNKKYNLKQTFFPLDAETPTPDIRLYRKQVYNNFVVNPEPCSLDKAFTLNNVGDPYLIQPSDIEQLASVEAIIKQGQALVAKEKAKQSGIIYYYGQQELVLSPKGVALDSWVAHELLTHYHLNPAVPGVELKYSERDNLYYLYGPQDTSVNISFLLKIPPQPPLSLDQAAYCERMQKFFQEKFTDGALQYATVTPTGKDYLEEIIKQRKGACRHRTLAFRTTNEHLYGQKIPTRYVGNTSHAFAEVFLSNQWHKLDLGGYPATYTIDDTNHPDKILNAKKVETIKAAKHASKLENLYAKYLATWEKVKPEISSVKHYCQHVAKEGRKKTLIEFANSEAVHTLQISLQDYCKHTTRPHFYINSPDDLVCSAPFIKRQGEVGMIQKGPGGPLYDFLETYRTSKTPIYLIVNYDNFDADDIVRFNALIDKTPHADGTFLPANTQVIGLINTKKQECYQGEDFYSRFDTIETCPLTSEVLIDELNQRAPLPTITELNKLSQDDNAIDLYHASDWQERLLGYWAVKGNQLTFIEGELQTALKKNMPLNIKNGPWDNPAFKQFWQQALALGYIDYEGKRINLPKEFKLKGNEGYDWSHLVTHITLSHHLNTQAHVLNPGQFSIFFNQYNCQTEQLIMEPGLVAQYAAQDLTVQLTRELTDDQWAMLLATCQQHQVKLTIHVVPGIKLPDVLNQPNFIKVPQAFQTWQGAIKESITAIQSDDISTTIHQLITKNPDYRVIDVSECEPSDLLNDIHTEFNNEQGLIFQSYERALLNAIKDGTPIILKGHFSDELIDALAPILLSHLNKLKPGQLVLVSDKNHFSYLPITQVHNVSSMDKWSLLQRLFPTDIYKIKDETLFMHESFDTLYSRLLYLHHHPNEINSDLNWAGLHGLSGDVRLKEFDAANSVSIAKDFDKQRLAAVNAVFAYSPYVFLTGLTGVGKSTFVEKQFKNKNHVNLYQGLGNLLAWAQDDELDKQKILFIDEANLLNTEFTAFKGLFNIPPTILINGVIRKLSPNHKIIFAGNPLNYGDERHLASFFAEHGRAVIFDPMPQEYIYENILKPVFAGSKLNKENILQVSRELLNVYRFLCECSGDRVLISPREVQMMALFVASYLQNQPNLSLDELRQIAKLYGYKIAVDNVPVENRLTFDAQFKPNIAPIERDTETAIVSKEFLLTPSRRPAWQQLLDLLALRTYKQQGINDVQKYGGLGGLILEGDPGTGKSELVIAALLSQGYQKVSIHDTTKPLSDNIFYHVPVSLSLEEKRACLLKAFNEGAVVVIDEINSSPMMERLINDLLMGFNEKKERPNKPGFLIIGTQNPVTMSGRRPASDALARRLIKCNILPYPDTEIEAILRTKNLDQHQVTELIGVYNTQVNKAMRENLLPAPTFRNLLRLADSIVIGQNRGQQEIDLMEIEDEVAVESNQPRKRKSMDSRFFPTRRQRLSPVPKQDPKQEASLDEGMMLIDNSSAQKSILDKGSSLFKKDRLEGTKIAHTDDSSTKLDIF</sequence>
<evidence type="ECO:0000256" key="1">
    <source>
        <dbReference type="SAM" id="MobiDB-lite"/>
    </source>
</evidence>
<organism evidence="3 4">
    <name type="scientific">Legionella busanensis</name>
    <dbReference type="NCBI Taxonomy" id="190655"/>
    <lineage>
        <taxon>Bacteria</taxon>
        <taxon>Pseudomonadati</taxon>
        <taxon>Pseudomonadota</taxon>
        <taxon>Gammaproteobacteria</taxon>
        <taxon>Legionellales</taxon>
        <taxon>Legionellaceae</taxon>
        <taxon>Legionella</taxon>
    </lineage>
</organism>
<dbReference type="GO" id="GO:0019005">
    <property type="term" value="C:SCF ubiquitin ligase complex"/>
    <property type="evidence" value="ECO:0007669"/>
    <property type="project" value="TreeGrafter"/>
</dbReference>
<dbReference type="PANTHER" id="PTHR13318">
    <property type="entry name" value="PARTNER OF PAIRED, ISOFORM B-RELATED"/>
    <property type="match status" value="1"/>
</dbReference>
<evidence type="ECO:0000313" key="4">
    <source>
        <dbReference type="Proteomes" id="UP000254794"/>
    </source>
</evidence>
<dbReference type="Gene3D" id="3.80.10.10">
    <property type="entry name" value="Ribonuclease Inhibitor"/>
    <property type="match status" value="2"/>
</dbReference>
<keyword evidence="4" id="KW-1185">Reference proteome</keyword>
<dbReference type="GO" id="GO:0016887">
    <property type="term" value="F:ATP hydrolysis activity"/>
    <property type="evidence" value="ECO:0007669"/>
    <property type="project" value="InterPro"/>
</dbReference>
<feature type="domain" description="AAA+ ATPase" evidence="2">
    <location>
        <begin position="1707"/>
        <end position="1825"/>
    </location>
</feature>
<dbReference type="GO" id="GO:0005524">
    <property type="term" value="F:ATP binding"/>
    <property type="evidence" value="ECO:0007669"/>
    <property type="project" value="InterPro"/>
</dbReference>
<dbReference type="SUPFAM" id="SSF52540">
    <property type="entry name" value="P-loop containing nucleoside triphosphate hydrolases"/>
    <property type="match status" value="2"/>
</dbReference>
<dbReference type="RefSeq" id="WP_115331467.1">
    <property type="nucleotide sequence ID" value="NZ_CAAAHP010000002.1"/>
</dbReference>
<dbReference type="InterPro" id="IPR027417">
    <property type="entry name" value="P-loop_NTPase"/>
</dbReference>
<dbReference type="GO" id="GO:0031146">
    <property type="term" value="P:SCF-dependent proteasomal ubiquitin-dependent protein catabolic process"/>
    <property type="evidence" value="ECO:0007669"/>
    <property type="project" value="TreeGrafter"/>
</dbReference>
<dbReference type="InterPro" id="IPR055411">
    <property type="entry name" value="LRR_FXL15/At3g58940/PEG3-like"/>
</dbReference>
<dbReference type="InterPro" id="IPR032675">
    <property type="entry name" value="LRR_dom_sf"/>
</dbReference>
<dbReference type="InterPro" id="IPR003593">
    <property type="entry name" value="AAA+_ATPase"/>
</dbReference>
<dbReference type="SUPFAM" id="SSF52058">
    <property type="entry name" value="L domain-like"/>
    <property type="match status" value="1"/>
</dbReference>
<dbReference type="Pfam" id="PF24758">
    <property type="entry name" value="LRR_At5g56370"/>
    <property type="match status" value="1"/>
</dbReference>
<name>A0A378JUH7_9GAMM</name>
<dbReference type="Proteomes" id="UP000254794">
    <property type="component" value="Unassembled WGS sequence"/>
</dbReference>
<dbReference type="Gene3D" id="3.40.50.300">
    <property type="entry name" value="P-loop containing nucleotide triphosphate hydrolases"/>
    <property type="match status" value="1"/>
</dbReference>
<reference evidence="3 4" key="1">
    <citation type="submission" date="2018-06" db="EMBL/GenBank/DDBJ databases">
        <authorList>
            <consortium name="Pathogen Informatics"/>
            <person name="Doyle S."/>
        </authorList>
    </citation>
    <scope>NUCLEOTIDE SEQUENCE [LARGE SCALE GENOMIC DNA]</scope>
    <source>
        <strain evidence="3 4">NCTC13316</strain>
    </source>
</reference>
<dbReference type="Pfam" id="PF07728">
    <property type="entry name" value="AAA_5"/>
    <property type="match status" value="1"/>
</dbReference>
<dbReference type="OrthoDB" id="5648839at2"/>
<protein>
    <submittedName>
        <fullName evidence="3">AAA domain (Dynein-related subfamily)</fullName>
    </submittedName>
</protein>
<dbReference type="InterPro" id="IPR011704">
    <property type="entry name" value="ATPase_dyneun-rel_AAA"/>
</dbReference>